<reference evidence="2" key="1">
    <citation type="submission" date="2023-06" db="EMBL/GenBank/DDBJ databases">
        <title>Multi-omics analyses reveal the molecular pathogenesis toolkit of Lasiodiplodia hormozganensis, a cross-kingdom pathogen.</title>
        <authorList>
            <person name="Felix C."/>
            <person name="Meneses R."/>
            <person name="Goncalves M.F.M."/>
            <person name="Tilleman L."/>
            <person name="Duarte A.S."/>
            <person name="Jorrin-Novo J.V."/>
            <person name="Van De Peer Y."/>
            <person name="Deforce D."/>
            <person name="Van Nieuwerburgh F."/>
            <person name="Esteves A.C."/>
            <person name="Alves A."/>
        </authorList>
    </citation>
    <scope>NUCLEOTIDE SEQUENCE</scope>
    <source>
        <strain evidence="2">CBS 339.90</strain>
    </source>
</reference>
<name>A0AA39Z6U0_9PEZI</name>
<evidence type="ECO:0000313" key="2">
    <source>
        <dbReference type="EMBL" id="KAK0664427.1"/>
    </source>
</evidence>
<evidence type="ECO:0000313" key="3">
    <source>
        <dbReference type="Proteomes" id="UP001175001"/>
    </source>
</evidence>
<dbReference type="Proteomes" id="UP001175001">
    <property type="component" value="Unassembled WGS sequence"/>
</dbReference>
<dbReference type="Pfam" id="PF24476">
    <property type="entry name" value="DUF7580"/>
    <property type="match status" value="1"/>
</dbReference>
<keyword evidence="3" id="KW-1185">Reference proteome</keyword>
<organism evidence="2 3">
    <name type="scientific">Lasiodiplodia hormozganensis</name>
    <dbReference type="NCBI Taxonomy" id="869390"/>
    <lineage>
        <taxon>Eukaryota</taxon>
        <taxon>Fungi</taxon>
        <taxon>Dikarya</taxon>
        <taxon>Ascomycota</taxon>
        <taxon>Pezizomycotina</taxon>
        <taxon>Dothideomycetes</taxon>
        <taxon>Dothideomycetes incertae sedis</taxon>
        <taxon>Botryosphaeriales</taxon>
        <taxon>Botryosphaeriaceae</taxon>
        <taxon>Lasiodiplodia</taxon>
    </lineage>
</organism>
<gene>
    <name evidence="2" type="ORF">DIS24_g728</name>
</gene>
<comment type="caution">
    <text evidence="2">The sequence shown here is derived from an EMBL/GenBank/DDBJ whole genome shotgun (WGS) entry which is preliminary data.</text>
</comment>
<dbReference type="InterPro" id="IPR056002">
    <property type="entry name" value="DUF7580"/>
</dbReference>
<evidence type="ECO:0000259" key="1">
    <source>
        <dbReference type="Pfam" id="PF24476"/>
    </source>
</evidence>
<dbReference type="PANTHER" id="PTHR35186">
    <property type="entry name" value="ANK_REP_REGION DOMAIN-CONTAINING PROTEIN"/>
    <property type="match status" value="1"/>
</dbReference>
<feature type="domain" description="DUF7580" evidence="1">
    <location>
        <begin position="1"/>
        <end position="296"/>
    </location>
</feature>
<protein>
    <recommendedName>
        <fullName evidence="1">DUF7580 domain-containing protein</fullName>
    </recommendedName>
</protein>
<sequence>MLSLSGCFAWAEDDSSIELDLFISTGDRKWQESRIRVDPAPRRDSLVRFGSRLLPLKSRKSSIPLVEGKTRIDSICAVVTKAHRSNVALDVVYESNRLWHRVRKRTSQITNPCTLDHLLRHERRGGLKERRILAVIFAHSLLYLCDSNWLNKEWDKTQISFFPSTPDQLNLKPYLTAQFQALEEEHEDSEMQLHPSPAILALGILLLELQIWGTIESRRIPEDLTDDGSVNVNTNLLTAERVFKETDDKIFENYRRAVRACLDCNFLDEDEVNFNDEGFRSLVYANIVAPLERELYQGWRMRPGTF</sequence>
<dbReference type="EMBL" id="JAUJDW010000002">
    <property type="protein sequence ID" value="KAK0664427.1"/>
    <property type="molecule type" value="Genomic_DNA"/>
</dbReference>
<proteinExistence type="predicted"/>
<dbReference type="AlphaFoldDB" id="A0AA39Z6U0"/>
<accession>A0AA39Z6U0</accession>
<dbReference type="PANTHER" id="PTHR35186:SF4">
    <property type="entry name" value="PRION-INHIBITION AND PROPAGATION HELO DOMAIN-CONTAINING PROTEIN"/>
    <property type="match status" value="1"/>
</dbReference>